<dbReference type="RefSeq" id="WP_142257778.1">
    <property type="nucleotide sequence ID" value="NZ_BMPV01000004.1"/>
</dbReference>
<keyword evidence="3" id="KW-1185">Reference proteome</keyword>
<proteinExistence type="predicted"/>
<evidence type="ECO:0000313" key="2">
    <source>
        <dbReference type="EMBL" id="TQM73477.1"/>
    </source>
</evidence>
<dbReference type="OrthoDB" id="5243271at2"/>
<evidence type="ECO:0000313" key="3">
    <source>
        <dbReference type="Proteomes" id="UP000319213"/>
    </source>
</evidence>
<keyword evidence="1" id="KW-0732">Signal</keyword>
<name>A0A543ISE5_9ACTN</name>
<dbReference type="Gene3D" id="2.160.20.120">
    <property type="match status" value="1"/>
</dbReference>
<protein>
    <recommendedName>
        <fullName evidence="4">Adhesin</fullName>
    </recommendedName>
</protein>
<dbReference type="AlphaFoldDB" id="A0A543ISE5"/>
<evidence type="ECO:0000256" key="1">
    <source>
        <dbReference type="SAM" id="SignalP"/>
    </source>
</evidence>
<gene>
    <name evidence="2" type="ORF">FHX40_0117</name>
</gene>
<dbReference type="Proteomes" id="UP000319213">
    <property type="component" value="Unassembled WGS sequence"/>
</dbReference>
<comment type="caution">
    <text evidence="2">The sequence shown here is derived from an EMBL/GenBank/DDBJ whole genome shotgun (WGS) entry which is preliminary data.</text>
</comment>
<evidence type="ECO:0008006" key="4">
    <source>
        <dbReference type="Google" id="ProtNLM"/>
    </source>
</evidence>
<sequence>MRSRTTRAWAAAVGACVLLAFLPACTASGATTSRDSRRFPFAGRNLTIEAHETGLTVVAGERGEIAAERELRGTAAADGNASWALRGDTLSIRVDCSGIVLSCESEHRVRIPEGIGLTVNGVGGAVRLEGLTGDVTARLGHDGTIRVVRPAGRLRLHSTGGHITVIDARSAQVEASTSGDGNIDLAFAAAPSRVEARAAGSVGITLPAGAETYRIDAPGSDVPSDPRSDRVIVAQAGGTVTIRRDR</sequence>
<dbReference type="EMBL" id="VFPQ01000001">
    <property type="protein sequence ID" value="TQM73477.1"/>
    <property type="molecule type" value="Genomic_DNA"/>
</dbReference>
<reference evidence="2 3" key="1">
    <citation type="submission" date="2019-06" db="EMBL/GenBank/DDBJ databases">
        <title>Sequencing the genomes of 1000 actinobacteria strains.</title>
        <authorList>
            <person name="Klenk H.-P."/>
        </authorList>
    </citation>
    <scope>NUCLEOTIDE SEQUENCE [LARGE SCALE GENOMIC DNA]</scope>
    <source>
        <strain evidence="2 3">DSM 43186</strain>
    </source>
</reference>
<feature type="chain" id="PRO_5039012987" description="Adhesin" evidence="1">
    <location>
        <begin position="27"/>
        <end position="246"/>
    </location>
</feature>
<feature type="signal peptide" evidence="1">
    <location>
        <begin position="1"/>
        <end position="26"/>
    </location>
</feature>
<accession>A0A543ISE5</accession>
<organism evidence="2 3">
    <name type="scientific">Thermopolyspora flexuosa</name>
    <dbReference type="NCBI Taxonomy" id="103836"/>
    <lineage>
        <taxon>Bacteria</taxon>
        <taxon>Bacillati</taxon>
        <taxon>Actinomycetota</taxon>
        <taxon>Actinomycetes</taxon>
        <taxon>Streptosporangiales</taxon>
        <taxon>Streptosporangiaceae</taxon>
        <taxon>Thermopolyspora</taxon>
    </lineage>
</organism>